<evidence type="ECO:0000259" key="1">
    <source>
        <dbReference type="SMART" id="SM00849"/>
    </source>
</evidence>
<keyword evidence="3" id="KW-1185">Reference proteome</keyword>
<dbReference type="STRING" id="82374.NZ47_11025"/>
<organism evidence="2 3">
    <name type="scientific">Anaerovibrio lipolyticus</name>
    <dbReference type="NCBI Taxonomy" id="82374"/>
    <lineage>
        <taxon>Bacteria</taxon>
        <taxon>Bacillati</taxon>
        <taxon>Bacillota</taxon>
        <taxon>Negativicutes</taxon>
        <taxon>Selenomonadales</taxon>
        <taxon>Selenomonadaceae</taxon>
        <taxon>Anaerovibrio</taxon>
    </lineage>
</organism>
<gene>
    <name evidence="2" type="ORF">NZ47_11025</name>
</gene>
<dbReference type="InterPro" id="IPR052533">
    <property type="entry name" value="WalJ/YycJ-like"/>
</dbReference>
<feature type="domain" description="Metallo-beta-lactamase" evidence="1">
    <location>
        <begin position="11"/>
        <end position="187"/>
    </location>
</feature>
<dbReference type="AlphaFoldDB" id="A0A0B2JUK6"/>
<dbReference type="InterPro" id="IPR036866">
    <property type="entry name" value="RibonucZ/Hydroxyglut_hydro"/>
</dbReference>
<name>A0A0B2JUK6_9FIRM</name>
<dbReference type="Gene3D" id="3.60.15.10">
    <property type="entry name" value="Ribonuclease Z/Hydroxyacylglutathione hydrolase-like"/>
    <property type="match status" value="1"/>
</dbReference>
<sequence>MQVSVLASGSKGNCTFIEMEGSRLLVDAGISARRIKQELSNIGQAIEKLDGVFITHEHSDHINGLATLTKKYGIPVYSRPETFRAMNCYRDIPQECINPIMDRVRINKLTVKAFGIPHDAADPVGYSITGSVKCVVATDMGFVDSNLRRELESARVMILEANHDVDMLKNGEYPWPLKRRILSNRGHLSNIDTAWTLVHLKQKPQKVLLAHLSESNNLPELAMKTVRQILDQQGVKNMELILTAQDRCVSVDF</sequence>
<dbReference type="EMBL" id="JSCE01000207">
    <property type="protein sequence ID" value="KHM51349.1"/>
    <property type="molecule type" value="Genomic_DNA"/>
</dbReference>
<dbReference type="SUPFAM" id="SSF56281">
    <property type="entry name" value="Metallo-hydrolase/oxidoreductase"/>
    <property type="match status" value="1"/>
</dbReference>
<evidence type="ECO:0000313" key="3">
    <source>
        <dbReference type="Proteomes" id="UP000030993"/>
    </source>
</evidence>
<accession>A0A0B2JUK6</accession>
<protein>
    <submittedName>
        <fullName evidence="2">Beta-lactamase</fullName>
    </submittedName>
</protein>
<dbReference type="Proteomes" id="UP000030993">
    <property type="component" value="Unassembled WGS sequence"/>
</dbReference>
<proteinExistence type="predicted"/>
<dbReference type="PANTHER" id="PTHR47619:SF1">
    <property type="entry name" value="EXODEOXYRIBONUCLEASE WALJ"/>
    <property type="match status" value="1"/>
</dbReference>
<dbReference type="InterPro" id="IPR001279">
    <property type="entry name" value="Metallo-B-lactamas"/>
</dbReference>
<dbReference type="eggNOG" id="COG1235">
    <property type="taxonomic scope" value="Bacteria"/>
</dbReference>
<comment type="caution">
    <text evidence="2">The sequence shown here is derived from an EMBL/GenBank/DDBJ whole genome shotgun (WGS) entry which is preliminary data.</text>
</comment>
<dbReference type="SMART" id="SM00849">
    <property type="entry name" value="Lactamase_B"/>
    <property type="match status" value="1"/>
</dbReference>
<dbReference type="PANTHER" id="PTHR47619">
    <property type="entry name" value="METALLO-HYDROLASE YYCJ-RELATED"/>
    <property type="match status" value="1"/>
</dbReference>
<dbReference type="RefSeq" id="WP_039210628.1">
    <property type="nucleotide sequence ID" value="NZ_JSCE01000207.1"/>
</dbReference>
<evidence type="ECO:0000313" key="2">
    <source>
        <dbReference type="EMBL" id="KHM51349.1"/>
    </source>
</evidence>
<reference evidence="2 3" key="1">
    <citation type="journal article" date="2013" name="PLoS ONE">
        <title>Identification and characterization of three novel lipases belonging to families II and V from Anaerovibrio lipolyticus 5ST.</title>
        <authorList>
            <person name="Prive F."/>
            <person name="Kaderbhai N.N."/>
            <person name="Girdwood S."/>
            <person name="Worgan H.J."/>
            <person name="Pinloche E."/>
            <person name="Scollan N.D."/>
            <person name="Huws S.A."/>
            <person name="Newbold C.J."/>
        </authorList>
    </citation>
    <scope>NUCLEOTIDE SEQUENCE [LARGE SCALE GENOMIC DNA]</scope>
    <source>
        <strain evidence="2 3">5S</strain>
    </source>
</reference>
<dbReference type="Pfam" id="PF12706">
    <property type="entry name" value="Lactamase_B_2"/>
    <property type="match status" value="1"/>
</dbReference>